<dbReference type="HOGENOM" id="CLU_2869278_0_0_1"/>
<accession>D5GBB2</accession>
<dbReference type="EMBL" id="FN430090">
    <property type="protein sequence ID" value="CAZ81805.1"/>
    <property type="molecule type" value="Genomic_DNA"/>
</dbReference>
<evidence type="ECO:0000313" key="2">
    <source>
        <dbReference type="Proteomes" id="UP000006911"/>
    </source>
</evidence>
<keyword evidence="2" id="KW-1185">Reference proteome</keyword>
<sequence length="64" mass="7078">MYSCIIAFPPPFIRPRNSNYAATSTALVPVRAHAQFHHASRFPNYSFTRASIIAANASKLQGNK</sequence>
<dbReference type="InParanoid" id="D5GBB2"/>
<name>D5GBB2_TUBMM</name>
<dbReference type="Proteomes" id="UP000006911">
    <property type="component" value="Unassembled WGS sequence"/>
</dbReference>
<protein>
    <submittedName>
        <fullName evidence="1">(Perigord truffle) hypothetical protein</fullName>
    </submittedName>
</protein>
<organism evidence="1 2">
    <name type="scientific">Tuber melanosporum (strain Mel28)</name>
    <name type="common">Perigord black truffle</name>
    <dbReference type="NCBI Taxonomy" id="656061"/>
    <lineage>
        <taxon>Eukaryota</taxon>
        <taxon>Fungi</taxon>
        <taxon>Dikarya</taxon>
        <taxon>Ascomycota</taxon>
        <taxon>Pezizomycotina</taxon>
        <taxon>Pezizomycetes</taxon>
        <taxon>Pezizales</taxon>
        <taxon>Tuberaceae</taxon>
        <taxon>Tuber</taxon>
    </lineage>
</organism>
<evidence type="ECO:0000313" key="1">
    <source>
        <dbReference type="EMBL" id="CAZ81805.1"/>
    </source>
</evidence>
<proteinExistence type="predicted"/>
<dbReference type="AlphaFoldDB" id="D5GBB2"/>
<gene>
    <name evidence="1" type="ORF">GSTUM_00000400001</name>
</gene>
<dbReference type="KEGG" id="tml:GSTUM_00000400001"/>
<reference evidence="1 2" key="1">
    <citation type="journal article" date="2010" name="Nature">
        <title>Perigord black truffle genome uncovers evolutionary origins and mechanisms of symbiosis.</title>
        <authorList>
            <person name="Martin F."/>
            <person name="Kohler A."/>
            <person name="Murat C."/>
            <person name="Balestrini R."/>
            <person name="Coutinho P.M."/>
            <person name="Jaillon O."/>
            <person name="Montanini B."/>
            <person name="Morin E."/>
            <person name="Noel B."/>
            <person name="Percudani R."/>
            <person name="Porcel B."/>
            <person name="Rubini A."/>
            <person name="Amicucci A."/>
            <person name="Amselem J."/>
            <person name="Anthouard V."/>
            <person name="Arcioni S."/>
            <person name="Artiguenave F."/>
            <person name="Aury J.M."/>
            <person name="Ballario P."/>
            <person name="Bolchi A."/>
            <person name="Brenna A."/>
            <person name="Brun A."/>
            <person name="Buee M."/>
            <person name="Cantarel B."/>
            <person name="Chevalier G."/>
            <person name="Couloux A."/>
            <person name="Da Silva C."/>
            <person name="Denoeud F."/>
            <person name="Duplessis S."/>
            <person name="Ghignone S."/>
            <person name="Hilselberger B."/>
            <person name="Iotti M."/>
            <person name="Marcais B."/>
            <person name="Mello A."/>
            <person name="Miranda M."/>
            <person name="Pacioni G."/>
            <person name="Quesneville H."/>
            <person name="Riccioni C."/>
            <person name="Ruotolo R."/>
            <person name="Splivallo R."/>
            <person name="Stocchi V."/>
            <person name="Tisserant E."/>
            <person name="Viscomi A.R."/>
            <person name="Zambonelli A."/>
            <person name="Zampieri E."/>
            <person name="Henrissat B."/>
            <person name="Lebrun M.H."/>
            <person name="Paolocci F."/>
            <person name="Bonfante P."/>
            <person name="Ottonello S."/>
            <person name="Wincker P."/>
        </authorList>
    </citation>
    <scope>NUCLEOTIDE SEQUENCE [LARGE SCALE GENOMIC DNA]</scope>
    <source>
        <strain evidence="1 2">Mel28</strain>
    </source>
</reference>